<dbReference type="InterPro" id="IPR036426">
    <property type="entry name" value="Bulb-type_lectin_dom_sf"/>
</dbReference>
<dbReference type="InterPro" id="IPR035446">
    <property type="entry name" value="SLSG/EP1"/>
</dbReference>
<dbReference type="PANTHER" id="PTHR32444">
    <property type="entry name" value="BULB-TYPE LECTIN DOMAIN-CONTAINING PROTEIN"/>
    <property type="match status" value="1"/>
</dbReference>
<dbReference type="EMBL" id="JABCRI010000001">
    <property type="protein sequence ID" value="KAF8414033.1"/>
    <property type="molecule type" value="Genomic_DNA"/>
</dbReference>
<feature type="domain" description="Bulb-type lectin" evidence="7">
    <location>
        <begin position="24"/>
        <end position="145"/>
    </location>
</feature>
<dbReference type="PANTHER" id="PTHR32444:SF234">
    <property type="entry name" value="RECEPTOR-LIKE SERINE_THREONINE-PROTEIN KINASE"/>
    <property type="match status" value="1"/>
</dbReference>
<sequence length="454" mass="51061">MDSLYVLTLCSSFLCFFSEISIAADTLTASQSISGNQTLISEGGCFELGFFSPGNSKNRYLGIWYNRIPGRTVVWVANRENPLTNSSGTLKIDNKDSIVLVNQTESVIWSSNSSKAVENPVVQLLESGNLVLREGKNGNSESYLWQSFDYPSDTLLPGMKLGWDLKMGLNRRLTSWKNFDDPSPGSLTYGIENKGYPEEVIRKGMNKSYRSGPWNGLRFSGATELKPNPVFRFRFISNEDEVYYTYEPDNKSIITRLVLNETTDNGLRQRFTWSESSNGWRIFLSVPKDRCDKYKYCGAYGTCDEDETPICRCLKGFKPRFLGAWSSVDWSDGCTHKVSLDCKKGDGFSRFKGLKPPDTTEAWANNSMSLRECERECLKNCSCMAYTNSDISERGSGCAMWFGDLIDIRQISGAGQDLYIRMAASELGKSSLSFYSISYLIPKKLDLSLIRLAD</sequence>
<dbReference type="SMART" id="SM00108">
    <property type="entry name" value="B_lectin"/>
    <property type="match status" value="1"/>
</dbReference>
<feature type="domain" description="Apple" evidence="8">
    <location>
        <begin position="342"/>
        <end position="423"/>
    </location>
</feature>
<dbReference type="PROSITE" id="PS50927">
    <property type="entry name" value="BULB_LECTIN"/>
    <property type="match status" value="1"/>
</dbReference>
<evidence type="ECO:0000256" key="3">
    <source>
        <dbReference type="ARBA" id="ARBA00022729"/>
    </source>
</evidence>
<dbReference type="InterPro" id="IPR003609">
    <property type="entry name" value="Pan_app"/>
</dbReference>
<keyword evidence="4" id="KW-1015">Disulfide bond</keyword>
<dbReference type="InterPro" id="IPR000858">
    <property type="entry name" value="S_locus_glycoprot_dom"/>
</dbReference>
<dbReference type="Pfam" id="PF08276">
    <property type="entry name" value="PAN_2"/>
    <property type="match status" value="1"/>
</dbReference>
<dbReference type="OMA" id="GCARKEN"/>
<evidence type="ECO:0000259" key="8">
    <source>
        <dbReference type="PROSITE" id="PS50948"/>
    </source>
</evidence>
<dbReference type="Proteomes" id="UP000655225">
    <property type="component" value="Unassembled WGS sequence"/>
</dbReference>
<gene>
    <name evidence="9" type="ORF">HHK36_002032</name>
</gene>
<evidence type="ECO:0000256" key="2">
    <source>
        <dbReference type="ARBA" id="ARBA00022553"/>
    </source>
</evidence>
<dbReference type="GO" id="GO:0048544">
    <property type="term" value="P:recognition of pollen"/>
    <property type="evidence" value="ECO:0007669"/>
    <property type="project" value="InterPro"/>
</dbReference>
<dbReference type="Pfam" id="PF01453">
    <property type="entry name" value="B_lectin"/>
    <property type="match status" value="1"/>
</dbReference>
<evidence type="ECO:0000313" key="10">
    <source>
        <dbReference type="Proteomes" id="UP000655225"/>
    </source>
</evidence>
<evidence type="ECO:0000313" key="9">
    <source>
        <dbReference type="EMBL" id="KAF8414033.1"/>
    </source>
</evidence>
<proteinExistence type="predicted"/>
<dbReference type="Gene3D" id="2.90.10.10">
    <property type="entry name" value="Bulb-type lectin domain"/>
    <property type="match status" value="1"/>
</dbReference>
<accession>A0A835DSL3</accession>
<dbReference type="PIRSF" id="PIRSF002686">
    <property type="entry name" value="SLG"/>
    <property type="match status" value="1"/>
</dbReference>
<evidence type="ECO:0000256" key="6">
    <source>
        <dbReference type="SAM" id="SignalP"/>
    </source>
</evidence>
<keyword evidence="10" id="KW-1185">Reference proteome</keyword>
<evidence type="ECO:0000256" key="5">
    <source>
        <dbReference type="ARBA" id="ARBA00023170"/>
    </source>
</evidence>
<dbReference type="CDD" id="cd01098">
    <property type="entry name" value="PAN_AP_plant"/>
    <property type="match status" value="1"/>
</dbReference>
<organism evidence="9 10">
    <name type="scientific">Tetracentron sinense</name>
    <name type="common">Spur-leaf</name>
    <dbReference type="NCBI Taxonomy" id="13715"/>
    <lineage>
        <taxon>Eukaryota</taxon>
        <taxon>Viridiplantae</taxon>
        <taxon>Streptophyta</taxon>
        <taxon>Embryophyta</taxon>
        <taxon>Tracheophyta</taxon>
        <taxon>Spermatophyta</taxon>
        <taxon>Magnoliopsida</taxon>
        <taxon>Trochodendrales</taxon>
        <taxon>Trochodendraceae</taxon>
        <taxon>Tetracentron</taxon>
    </lineage>
</organism>
<keyword evidence="2" id="KW-0597">Phosphoprotein</keyword>
<feature type="chain" id="PRO_5032590382" evidence="6">
    <location>
        <begin position="24"/>
        <end position="454"/>
    </location>
</feature>
<keyword evidence="5" id="KW-0675">Receptor</keyword>
<dbReference type="AlphaFoldDB" id="A0A835DSL3"/>
<dbReference type="PROSITE" id="PS50948">
    <property type="entry name" value="PAN"/>
    <property type="match status" value="1"/>
</dbReference>
<comment type="function">
    <text evidence="1">Involved in sporophytic self-incompatibility system (the inability of flowering plants to achieve self-fertilization).</text>
</comment>
<dbReference type="SUPFAM" id="SSF51110">
    <property type="entry name" value="alpha-D-mannose-specific plant lectins"/>
    <property type="match status" value="1"/>
</dbReference>
<dbReference type="FunFam" id="2.90.10.10:FF:000004">
    <property type="entry name" value="G-type lectin S-receptor-like serine/threonine-protein kinase"/>
    <property type="match status" value="1"/>
</dbReference>
<dbReference type="OrthoDB" id="1922443at2759"/>
<feature type="signal peptide" evidence="6">
    <location>
        <begin position="1"/>
        <end position="23"/>
    </location>
</feature>
<dbReference type="Pfam" id="PF00954">
    <property type="entry name" value="S_locus_glycop"/>
    <property type="match status" value="1"/>
</dbReference>
<comment type="caution">
    <text evidence="9">The sequence shown here is derived from an EMBL/GenBank/DDBJ whole genome shotgun (WGS) entry which is preliminary data.</text>
</comment>
<dbReference type="CDD" id="cd00028">
    <property type="entry name" value="B_lectin"/>
    <property type="match status" value="1"/>
</dbReference>
<keyword evidence="3 6" id="KW-0732">Signal</keyword>
<name>A0A835DSL3_TETSI</name>
<dbReference type="FunFam" id="3.50.4.10:FF:000002">
    <property type="entry name" value="G-type lectin S-receptor-like serine/threonine-protein kinase"/>
    <property type="match status" value="1"/>
</dbReference>
<protein>
    <submittedName>
        <fullName evidence="9">Uncharacterized protein</fullName>
    </submittedName>
</protein>
<dbReference type="SMART" id="SM00473">
    <property type="entry name" value="PAN_AP"/>
    <property type="match status" value="1"/>
</dbReference>
<dbReference type="InterPro" id="IPR001480">
    <property type="entry name" value="Bulb-type_lectin_dom"/>
</dbReference>
<evidence type="ECO:0000256" key="4">
    <source>
        <dbReference type="ARBA" id="ARBA00023157"/>
    </source>
</evidence>
<evidence type="ECO:0000256" key="1">
    <source>
        <dbReference type="ARBA" id="ARBA00003061"/>
    </source>
</evidence>
<reference evidence="9 10" key="1">
    <citation type="submission" date="2020-04" db="EMBL/GenBank/DDBJ databases">
        <title>Plant Genome Project.</title>
        <authorList>
            <person name="Zhang R.-G."/>
        </authorList>
    </citation>
    <scope>NUCLEOTIDE SEQUENCE [LARGE SCALE GENOMIC DNA]</scope>
    <source>
        <strain evidence="9">YNK0</strain>
        <tissue evidence="9">Leaf</tissue>
    </source>
</reference>
<evidence type="ECO:0000259" key="7">
    <source>
        <dbReference type="PROSITE" id="PS50927"/>
    </source>
</evidence>